<comment type="pathway">
    <text evidence="2">Protein modification; protein glycosylation.</text>
</comment>
<dbReference type="PANTHER" id="PTHR19297:SF7">
    <property type="entry name" value="BETA-1,3-GALACTOSYL-O-GLYCOSYL-GLYCOPROTEIN BETA-1,6-N-ACETYLGLUCOSAMINYLTRANSFERASE 4"/>
    <property type="match status" value="1"/>
</dbReference>
<keyword evidence="9" id="KW-0325">Glycoprotein</keyword>
<name>A0AAV1N5T6_SCOSC</name>
<evidence type="ECO:0000313" key="11">
    <source>
        <dbReference type="EMBL" id="CAK6954623.1"/>
    </source>
</evidence>
<evidence type="ECO:0000256" key="3">
    <source>
        <dbReference type="ARBA" id="ARBA00022676"/>
    </source>
</evidence>
<dbReference type="Pfam" id="PF02485">
    <property type="entry name" value="Branch"/>
    <property type="match status" value="1"/>
</dbReference>
<sequence>MRCSFLRLRRKQYVLSLVLLLTLCVLLFMQNYSVGPLLPSALPDDIQTFRTYNIDCSAIYDMYPVEVGKSLIIRRKQNVEDTDERLINLTINCSLFIKSRGYDKVCLTEEEKDFPLAYSLVVHKSAVMVERLIRAVYSPNNIYCIHYDQKSSAQFIAAMDGLAQCLPNVFIASKRETVYYASITRLKADLNCLSDLLESKVQWKYVINLCGQDFPLRTNIELVSELKKLNGKNMLETTRPSEQKKGRFTFHYELKDVNSAFKKTLQKTEQLKTLPPHGIEMFVGSAYFVLSRDFIVHVDSSVVVKDFLAWSEDTYSPDEHFWATLVRLPGVPGEVPRSQPDITDLKSKTKLVKWHYLEEKLYPPCTGQHVRSVCIYGAAEMRWLLNYGHWFANKFDPKVDPIIIQCLEEKLKERQKLFQSAASTTCRKG</sequence>
<comment type="similarity">
    <text evidence="10">Belongs to the glycosyltransferase 14 family.</text>
</comment>
<evidence type="ECO:0000256" key="9">
    <source>
        <dbReference type="ARBA" id="ARBA00023180"/>
    </source>
</evidence>
<dbReference type="InterPro" id="IPR003406">
    <property type="entry name" value="Glyco_trans_14"/>
</dbReference>
<keyword evidence="4" id="KW-0808">Transferase</keyword>
<evidence type="ECO:0000256" key="10">
    <source>
        <dbReference type="ARBA" id="ARBA00038150"/>
    </source>
</evidence>
<comment type="caution">
    <text evidence="11">The sequence shown here is derived from an EMBL/GenBank/DDBJ whole genome shotgun (WGS) entry which is preliminary data.</text>
</comment>
<dbReference type="EMBL" id="CAWUFR010000018">
    <property type="protein sequence ID" value="CAK6954623.1"/>
    <property type="molecule type" value="Genomic_DNA"/>
</dbReference>
<dbReference type="Proteomes" id="UP001314229">
    <property type="component" value="Unassembled WGS sequence"/>
</dbReference>
<evidence type="ECO:0000256" key="8">
    <source>
        <dbReference type="ARBA" id="ARBA00023136"/>
    </source>
</evidence>
<gene>
    <name evidence="11" type="ORF">FSCOSCO3_A026133</name>
</gene>
<evidence type="ECO:0000256" key="4">
    <source>
        <dbReference type="ARBA" id="ARBA00022679"/>
    </source>
</evidence>
<dbReference type="AlphaFoldDB" id="A0AAV1N5T6"/>
<evidence type="ECO:0000256" key="5">
    <source>
        <dbReference type="ARBA" id="ARBA00022692"/>
    </source>
</evidence>
<keyword evidence="8" id="KW-0472">Membrane</keyword>
<evidence type="ECO:0000256" key="6">
    <source>
        <dbReference type="ARBA" id="ARBA00022968"/>
    </source>
</evidence>
<dbReference type="GO" id="GO:0000139">
    <property type="term" value="C:Golgi membrane"/>
    <property type="evidence" value="ECO:0007669"/>
    <property type="project" value="UniProtKB-SubCell"/>
</dbReference>
<proteinExistence type="inferred from homology"/>
<organism evidence="11 12">
    <name type="scientific">Scomber scombrus</name>
    <name type="common">Atlantic mackerel</name>
    <name type="synonym">Scomber vernalis</name>
    <dbReference type="NCBI Taxonomy" id="13677"/>
    <lineage>
        <taxon>Eukaryota</taxon>
        <taxon>Metazoa</taxon>
        <taxon>Chordata</taxon>
        <taxon>Craniata</taxon>
        <taxon>Vertebrata</taxon>
        <taxon>Euteleostomi</taxon>
        <taxon>Actinopterygii</taxon>
        <taxon>Neopterygii</taxon>
        <taxon>Teleostei</taxon>
        <taxon>Neoteleostei</taxon>
        <taxon>Acanthomorphata</taxon>
        <taxon>Pelagiaria</taxon>
        <taxon>Scombriformes</taxon>
        <taxon>Scombridae</taxon>
        <taxon>Scomber</taxon>
    </lineage>
</organism>
<keyword evidence="6" id="KW-0735">Signal-anchor</keyword>
<comment type="subcellular location">
    <subcellularLocation>
        <location evidence="1">Golgi apparatus membrane</location>
        <topology evidence="1">Single-pass type II membrane protein</topology>
    </subcellularLocation>
</comment>
<dbReference type="GO" id="GO:0008375">
    <property type="term" value="F:acetylglucosaminyltransferase activity"/>
    <property type="evidence" value="ECO:0007669"/>
    <property type="project" value="TreeGrafter"/>
</dbReference>
<evidence type="ECO:0000256" key="1">
    <source>
        <dbReference type="ARBA" id="ARBA00004323"/>
    </source>
</evidence>
<keyword evidence="12" id="KW-1185">Reference proteome</keyword>
<evidence type="ECO:0000256" key="2">
    <source>
        <dbReference type="ARBA" id="ARBA00004922"/>
    </source>
</evidence>
<reference evidence="11 12" key="1">
    <citation type="submission" date="2024-01" db="EMBL/GenBank/DDBJ databases">
        <authorList>
            <person name="Alioto T."/>
            <person name="Alioto T."/>
            <person name="Gomez Garrido J."/>
        </authorList>
    </citation>
    <scope>NUCLEOTIDE SEQUENCE [LARGE SCALE GENOMIC DNA]</scope>
</reference>
<keyword evidence="3" id="KW-0328">Glycosyltransferase</keyword>
<evidence type="ECO:0000256" key="7">
    <source>
        <dbReference type="ARBA" id="ARBA00022989"/>
    </source>
</evidence>
<keyword evidence="7" id="KW-1133">Transmembrane helix</keyword>
<keyword evidence="5" id="KW-0812">Transmembrane</keyword>
<evidence type="ECO:0000313" key="12">
    <source>
        <dbReference type="Proteomes" id="UP001314229"/>
    </source>
</evidence>
<dbReference type="PANTHER" id="PTHR19297">
    <property type="entry name" value="GLYCOSYLTRANSFERASE 14 FAMILY MEMBER"/>
    <property type="match status" value="1"/>
</dbReference>
<protein>
    <submittedName>
        <fullName evidence="11">Beta-1,3-galactosyl-O-glycosyl-glycoprotein beta-1,6-N-acetylglucosaminyltransferase 4-like</fullName>
    </submittedName>
</protein>
<accession>A0AAV1N5T6</accession>